<protein>
    <submittedName>
        <fullName evidence="4">AcrR family transcriptional regulator</fullName>
    </submittedName>
</protein>
<dbReference type="SUPFAM" id="SSF46689">
    <property type="entry name" value="Homeodomain-like"/>
    <property type="match status" value="1"/>
</dbReference>
<dbReference type="InterPro" id="IPR001647">
    <property type="entry name" value="HTH_TetR"/>
</dbReference>
<dbReference type="InterPro" id="IPR036271">
    <property type="entry name" value="Tet_transcr_reg_TetR-rel_C_sf"/>
</dbReference>
<reference evidence="4 5" key="1">
    <citation type="submission" date="2020-08" db="EMBL/GenBank/DDBJ databases">
        <title>Genomic Encyclopedia of Type Strains, Phase IV (KMG-IV): sequencing the most valuable type-strain genomes for metagenomic binning, comparative biology and taxonomic classification.</title>
        <authorList>
            <person name="Goeker M."/>
        </authorList>
    </citation>
    <scope>NUCLEOTIDE SEQUENCE [LARGE SCALE GENOMIC DNA]</scope>
    <source>
        <strain evidence="4 5">DSM 27939</strain>
    </source>
</reference>
<evidence type="ECO:0000256" key="1">
    <source>
        <dbReference type="ARBA" id="ARBA00023125"/>
    </source>
</evidence>
<dbReference type="PANTHER" id="PTHR30055">
    <property type="entry name" value="HTH-TYPE TRANSCRIPTIONAL REGULATOR RUTR"/>
    <property type="match status" value="1"/>
</dbReference>
<dbReference type="InterPro" id="IPR009057">
    <property type="entry name" value="Homeodomain-like_sf"/>
</dbReference>
<gene>
    <name evidence="4" type="ORF">HNQ08_004362</name>
</gene>
<feature type="DNA-binding region" description="H-T-H motif" evidence="2">
    <location>
        <begin position="43"/>
        <end position="62"/>
    </location>
</feature>
<evidence type="ECO:0000259" key="3">
    <source>
        <dbReference type="PROSITE" id="PS50977"/>
    </source>
</evidence>
<dbReference type="Pfam" id="PF00440">
    <property type="entry name" value="TetR_N"/>
    <property type="match status" value="1"/>
</dbReference>
<evidence type="ECO:0000313" key="5">
    <source>
        <dbReference type="Proteomes" id="UP000552709"/>
    </source>
</evidence>
<proteinExistence type="predicted"/>
<evidence type="ECO:0000313" key="4">
    <source>
        <dbReference type="EMBL" id="MBB5365241.1"/>
    </source>
</evidence>
<dbReference type="PROSITE" id="PS50977">
    <property type="entry name" value="HTH_TETR_2"/>
    <property type="match status" value="1"/>
</dbReference>
<accession>A0A7W8JXV3</accession>
<sequence>MSSIERPALTPLHPQTRRHIENGKRLRAAAIHEFARHGLHGAKVSNIVAAAQLAQPSFYRTWPSKEAAYAELVTATIQSWQVATRLLLDGPDEWAFEERFTRGLDQLFRLITHDFDLTRLVLNATKDDPDWLRPFLQAYEELFQRAQHEGWVTTRLPAETLAQAVFALLDRFFQTRLYLGNASIEDTIHELTQLIFPMLKDSGGTS</sequence>
<dbReference type="AlphaFoldDB" id="A0A7W8JXV3"/>
<dbReference type="EMBL" id="JACHFL010000016">
    <property type="protein sequence ID" value="MBB5365241.1"/>
    <property type="molecule type" value="Genomic_DNA"/>
</dbReference>
<dbReference type="GO" id="GO:0000976">
    <property type="term" value="F:transcription cis-regulatory region binding"/>
    <property type="evidence" value="ECO:0007669"/>
    <property type="project" value="TreeGrafter"/>
</dbReference>
<keyword evidence="1 2" id="KW-0238">DNA-binding</keyword>
<dbReference type="Proteomes" id="UP000552709">
    <property type="component" value="Unassembled WGS sequence"/>
</dbReference>
<dbReference type="PANTHER" id="PTHR30055:SF226">
    <property type="entry name" value="HTH-TYPE TRANSCRIPTIONAL REGULATOR PKSA"/>
    <property type="match status" value="1"/>
</dbReference>
<keyword evidence="5" id="KW-1185">Reference proteome</keyword>
<dbReference type="GO" id="GO:0003700">
    <property type="term" value="F:DNA-binding transcription factor activity"/>
    <property type="evidence" value="ECO:0007669"/>
    <property type="project" value="TreeGrafter"/>
</dbReference>
<feature type="domain" description="HTH tetR-type" evidence="3">
    <location>
        <begin position="20"/>
        <end position="80"/>
    </location>
</feature>
<dbReference type="Gene3D" id="1.10.357.10">
    <property type="entry name" value="Tetracycline Repressor, domain 2"/>
    <property type="match status" value="1"/>
</dbReference>
<comment type="caution">
    <text evidence="4">The sequence shown here is derived from an EMBL/GenBank/DDBJ whole genome shotgun (WGS) entry which is preliminary data.</text>
</comment>
<name>A0A7W8JXV3_9DEIO</name>
<evidence type="ECO:0000256" key="2">
    <source>
        <dbReference type="PROSITE-ProRule" id="PRU00335"/>
    </source>
</evidence>
<organism evidence="4 5">
    <name type="scientific">Deinococcus humi</name>
    <dbReference type="NCBI Taxonomy" id="662880"/>
    <lineage>
        <taxon>Bacteria</taxon>
        <taxon>Thermotogati</taxon>
        <taxon>Deinococcota</taxon>
        <taxon>Deinococci</taxon>
        <taxon>Deinococcales</taxon>
        <taxon>Deinococcaceae</taxon>
        <taxon>Deinococcus</taxon>
    </lineage>
</organism>
<dbReference type="InterPro" id="IPR050109">
    <property type="entry name" value="HTH-type_TetR-like_transc_reg"/>
</dbReference>
<dbReference type="RefSeq" id="WP_184136580.1">
    <property type="nucleotide sequence ID" value="NZ_JACHFL010000016.1"/>
</dbReference>
<dbReference type="SUPFAM" id="SSF48498">
    <property type="entry name" value="Tetracyclin repressor-like, C-terminal domain"/>
    <property type="match status" value="1"/>
</dbReference>